<sequence>MILNRIYYQRANSRMRILIPLLLLCVSMPSWAQRQFDIEVIIFKRAVDAESTTESWPNQLPKIDMENVGSLESESYRRSKGVTLLPRSSFRLNAQEAALNNHAGFKVLKHVAWRQGDRGKSSAPIFRIVGGRDFSDSYHADGSPINGSTQTFSTDGYSEETVNGPLYELDGRFQIYVQHYLFAETTLDLREPSVREVRFEPTSTDQLADDLGEVDGNVQVGNLAEISPTITEEKFLKSYRMDQKRRMRSSETHYLDNPLMGMIIQVRRVR</sequence>
<protein>
    <recommendedName>
        <fullName evidence="4">Peptidoglycan-binding protein CsiV</fullName>
    </recommendedName>
</protein>
<evidence type="ECO:0000313" key="2">
    <source>
        <dbReference type="EMBL" id="RPB37115.1"/>
    </source>
</evidence>
<accession>A0AAX1XJN7</accession>
<feature type="signal peptide" evidence="1">
    <location>
        <begin position="1"/>
        <end position="32"/>
    </location>
</feature>
<dbReference type="EMBL" id="PKPZ01000014">
    <property type="protein sequence ID" value="RPB37115.1"/>
    <property type="molecule type" value="Genomic_DNA"/>
</dbReference>
<evidence type="ECO:0000256" key="1">
    <source>
        <dbReference type="SAM" id="SignalP"/>
    </source>
</evidence>
<dbReference type="Proteomes" id="UP000283878">
    <property type="component" value="Unassembled WGS sequence"/>
</dbReference>
<gene>
    <name evidence="2" type="ORF">CYQ91_16530</name>
</gene>
<proteinExistence type="predicted"/>
<dbReference type="InterPro" id="IPR021241">
    <property type="entry name" value="CsiV"/>
</dbReference>
<dbReference type="AlphaFoldDB" id="A0AAX1XJN7"/>
<keyword evidence="1" id="KW-0732">Signal</keyword>
<dbReference type="Pfam" id="PF10972">
    <property type="entry name" value="CsiV"/>
    <property type="match status" value="1"/>
</dbReference>
<organism evidence="2 3">
    <name type="scientific">Vibrio diabolicus</name>
    <dbReference type="NCBI Taxonomy" id="50719"/>
    <lineage>
        <taxon>Bacteria</taxon>
        <taxon>Pseudomonadati</taxon>
        <taxon>Pseudomonadota</taxon>
        <taxon>Gammaproteobacteria</taxon>
        <taxon>Vibrionales</taxon>
        <taxon>Vibrionaceae</taxon>
        <taxon>Vibrio</taxon>
        <taxon>Vibrio diabolicus subgroup</taxon>
    </lineage>
</organism>
<reference evidence="2 3" key="1">
    <citation type="journal article" date="2018" name="AMB Express">
        <title>Occurrence and significance of pathogenicity and fitness islands in environmental vibrios.</title>
        <authorList>
            <person name="Klein S."/>
            <person name="Pipes S."/>
            <person name="Lovell C.R."/>
        </authorList>
    </citation>
    <scope>NUCLEOTIDE SEQUENCE [LARGE SCALE GENOMIC DNA]</scope>
    <source>
        <strain evidence="2 3">JBS-8-11-1</strain>
    </source>
</reference>
<feature type="chain" id="PRO_5043354045" description="Peptidoglycan-binding protein CsiV" evidence="1">
    <location>
        <begin position="33"/>
        <end position="270"/>
    </location>
</feature>
<evidence type="ECO:0008006" key="4">
    <source>
        <dbReference type="Google" id="ProtNLM"/>
    </source>
</evidence>
<name>A0AAX1XJN7_9VIBR</name>
<evidence type="ECO:0000313" key="3">
    <source>
        <dbReference type="Proteomes" id="UP000283878"/>
    </source>
</evidence>
<comment type="caution">
    <text evidence="2">The sequence shown here is derived from an EMBL/GenBank/DDBJ whole genome shotgun (WGS) entry which is preliminary data.</text>
</comment>